<accession>A0A1M5TPH6</accession>
<dbReference type="OrthoDB" id="9805159at2"/>
<name>A0A1M5TPH6_9BACT</name>
<dbReference type="InterPro" id="IPR017853">
    <property type="entry name" value="GH"/>
</dbReference>
<gene>
    <name evidence="3" type="ORF">SAMN02745199_1437</name>
</gene>
<keyword evidence="3" id="KW-0326">Glycosidase</keyword>
<dbReference type="Gene3D" id="3.90.400.10">
    <property type="entry name" value="Oligo-1,6-glucosidase, Domain 2"/>
    <property type="match status" value="1"/>
</dbReference>
<dbReference type="PANTHER" id="PTHR10357">
    <property type="entry name" value="ALPHA-AMYLASE FAMILY MEMBER"/>
    <property type="match status" value="1"/>
</dbReference>
<dbReference type="STRING" id="1123380.SAMN02745199_1437"/>
<keyword evidence="4" id="KW-1185">Reference proteome</keyword>
<dbReference type="GO" id="GO:0009313">
    <property type="term" value="P:oligosaccharide catabolic process"/>
    <property type="evidence" value="ECO:0007669"/>
    <property type="project" value="TreeGrafter"/>
</dbReference>
<dbReference type="AlphaFoldDB" id="A0A1M5TPH6"/>
<feature type="domain" description="Glycosyl hydrolase family 13 catalytic" evidence="2">
    <location>
        <begin position="5"/>
        <end position="397"/>
    </location>
</feature>
<protein>
    <submittedName>
        <fullName evidence="3">Glycosidase</fullName>
    </submittedName>
</protein>
<evidence type="ECO:0000313" key="4">
    <source>
        <dbReference type="Proteomes" id="UP000242592"/>
    </source>
</evidence>
<sequence>MIGYEIYIRSFYDSNNDGEGDFIGLAKSVSYLKDLGIDLVWLMPHFTAPSYHGYDIIDFFNTNLIYGNLEEFKIMVDELHKNDIKIIVDLPLNHVSSRHPWFKAALSGDPEYKDYFLWARENTNLNEKRHWDNEPLWHPYKGKWYYGVFGGASPDLNYDNPKVVEKALEIVEFWLKLGVDGFRFDAAKHIYDYDIENGKFHYFHDKNVKFWEKIMRKAREIKPDVFAVTEVWDDPEIVIEYAKTIGCSFNFYFTEAIRESITTGSTYKIFDCFTRTLSDNRKIYISSNFTSNHDMTRLASVIQSEEQRKVFFAILMTTPGVPFIYYGDELGMKGIYDSHFTEHVLEPFPWYASLSSDGQTLWKSIGFNYAFTGVSVEEQKSRENSLLNYVKYWIRFRKENSWMTYSWLEDIKTSSFGIAYTITDGNNYVRVYHNLAGHEEEIEGIKLKPYETRVK</sequence>
<dbReference type="EMBL" id="FQXN01000005">
    <property type="protein sequence ID" value="SHH52581.1"/>
    <property type="molecule type" value="Genomic_DNA"/>
</dbReference>
<dbReference type="Gene3D" id="3.20.20.80">
    <property type="entry name" value="Glycosidases"/>
    <property type="match status" value="1"/>
</dbReference>
<dbReference type="PANTHER" id="PTHR10357:SF179">
    <property type="entry name" value="NEUTRAL AND BASIC AMINO ACID TRANSPORT PROTEIN RBAT"/>
    <property type="match status" value="1"/>
</dbReference>
<dbReference type="Gene3D" id="2.60.40.1180">
    <property type="entry name" value="Golgi alpha-mannosidase II"/>
    <property type="match status" value="1"/>
</dbReference>
<evidence type="ECO:0000259" key="2">
    <source>
        <dbReference type="SMART" id="SM00642"/>
    </source>
</evidence>
<organism evidence="3 4">
    <name type="scientific">Thermosipho atlanticus DSM 15807</name>
    <dbReference type="NCBI Taxonomy" id="1123380"/>
    <lineage>
        <taxon>Bacteria</taxon>
        <taxon>Thermotogati</taxon>
        <taxon>Thermotogota</taxon>
        <taxon>Thermotogae</taxon>
        <taxon>Thermotogales</taxon>
        <taxon>Fervidobacteriaceae</taxon>
        <taxon>Thermosipho</taxon>
    </lineage>
</organism>
<evidence type="ECO:0000313" key="3">
    <source>
        <dbReference type="EMBL" id="SHH52581.1"/>
    </source>
</evidence>
<evidence type="ECO:0000256" key="1">
    <source>
        <dbReference type="ARBA" id="ARBA00008061"/>
    </source>
</evidence>
<dbReference type="InterPro" id="IPR013780">
    <property type="entry name" value="Glyco_hydro_b"/>
</dbReference>
<dbReference type="InterPro" id="IPR006047">
    <property type="entry name" value="GH13_cat_dom"/>
</dbReference>
<dbReference type="GO" id="GO:0004556">
    <property type="term" value="F:alpha-amylase activity"/>
    <property type="evidence" value="ECO:0007669"/>
    <property type="project" value="TreeGrafter"/>
</dbReference>
<dbReference type="Proteomes" id="UP000242592">
    <property type="component" value="Unassembled WGS sequence"/>
</dbReference>
<proteinExistence type="inferred from homology"/>
<comment type="similarity">
    <text evidence="1">Belongs to the glycosyl hydrolase 13 family.</text>
</comment>
<dbReference type="SMART" id="SM00642">
    <property type="entry name" value="Aamy"/>
    <property type="match status" value="1"/>
</dbReference>
<dbReference type="InterPro" id="IPR015261">
    <property type="entry name" value="4-alpha-glucanotransf_C"/>
</dbReference>
<reference evidence="4" key="1">
    <citation type="submission" date="2016-11" db="EMBL/GenBank/DDBJ databases">
        <authorList>
            <person name="Varghese N."/>
            <person name="Submissions S."/>
        </authorList>
    </citation>
    <scope>NUCLEOTIDE SEQUENCE [LARGE SCALE GENOMIC DNA]</scope>
    <source>
        <strain evidence="4">DSM 15807</strain>
    </source>
</reference>
<dbReference type="SUPFAM" id="SSF51445">
    <property type="entry name" value="(Trans)glycosidases"/>
    <property type="match status" value="1"/>
</dbReference>
<dbReference type="Pfam" id="PF00128">
    <property type="entry name" value="Alpha-amylase"/>
    <property type="match status" value="1"/>
</dbReference>
<keyword evidence="3" id="KW-0378">Hydrolase</keyword>
<dbReference type="Pfam" id="PF09178">
    <property type="entry name" value="MGTA_C"/>
    <property type="match status" value="1"/>
</dbReference>
<dbReference type="RefSeq" id="WP_073073591.1">
    <property type="nucleotide sequence ID" value="NZ_FQXN01000005.1"/>
</dbReference>
<dbReference type="InterPro" id="IPR045857">
    <property type="entry name" value="O16G_dom_2"/>
</dbReference>